<dbReference type="GO" id="GO:0016020">
    <property type="term" value="C:membrane"/>
    <property type="evidence" value="ECO:0007669"/>
    <property type="project" value="TreeGrafter"/>
</dbReference>
<evidence type="ECO:0000313" key="5">
    <source>
        <dbReference type="Proteomes" id="UP000569329"/>
    </source>
</evidence>
<dbReference type="SUPFAM" id="SSF51735">
    <property type="entry name" value="NAD(P)-binding Rossmann-fold domains"/>
    <property type="match status" value="1"/>
</dbReference>
<dbReference type="Pfam" id="PF00106">
    <property type="entry name" value="adh_short"/>
    <property type="match status" value="1"/>
</dbReference>
<evidence type="ECO:0000256" key="2">
    <source>
        <dbReference type="ARBA" id="ARBA00023002"/>
    </source>
</evidence>
<feature type="region of interest" description="Disordered" evidence="3">
    <location>
        <begin position="243"/>
        <end position="264"/>
    </location>
</feature>
<sequence length="264" mass="27958">MTRNSKRPVALVTGASNGIGYELAAELARKGFDLVATGRSENVHTAETGLTRLGAHVTALQADLSTYDGVEKVWQAVEDLGKPVEVAALNAGVGLGGAFVGNDLDEELNLINLNITSVVHLSKRLATDMTRRGRGRILITSSISATLPTPYETVYGPSRAFTRMFALGLREELRGTGVTVTALMPGATDSDFHARAGMGDTAFGPDAGKNDKAEVARQGVRALLAGNAEVVAGDRATKRTALANRFLPEPRKAARHARKAKPRE</sequence>
<dbReference type="EMBL" id="JACGWZ010000001">
    <property type="protein sequence ID" value="MBA8823964.1"/>
    <property type="molecule type" value="Genomic_DNA"/>
</dbReference>
<dbReference type="RefSeq" id="WP_220479549.1">
    <property type="nucleotide sequence ID" value="NZ_JACGWZ010000001.1"/>
</dbReference>
<organism evidence="4 5">
    <name type="scientific">Halosaccharopolyspora lacisalsi</name>
    <dbReference type="NCBI Taxonomy" id="1000566"/>
    <lineage>
        <taxon>Bacteria</taxon>
        <taxon>Bacillati</taxon>
        <taxon>Actinomycetota</taxon>
        <taxon>Actinomycetes</taxon>
        <taxon>Pseudonocardiales</taxon>
        <taxon>Pseudonocardiaceae</taxon>
        <taxon>Halosaccharopolyspora</taxon>
    </lineage>
</organism>
<dbReference type="InterPro" id="IPR036291">
    <property type="entry name" value="NAD(P)-bd_dom_sf"/>
</dbReference>
<dbReference type="Proteomes" id="UP000569329">
    <property type="component" value="Unassembled WGS sequence"/>
</dbReference>
<protein>
    <submittedName>
        <fullName evidence="4">Short-subunit dehydrogenase</fullName>
    </submittedName>
</protein>
<comment type="similarity">
    <text evidence="1">Belongs to the short-chain dehydrogenases/reductases (SDR) family.</text>
</comment>
<evidence type="ECO:0000313" key="4">
    <source>
        <dbReference type="EMBL" id="MBA8823964.1"/>
    </source>
</evidence>
<dbReference type="AlphaFoldDB" id="A0A839DR21"/>
<keyword evidence="5" id="KW-1185">Reference proteome</keyword>
<evidence type="ECO:0000256" key="1">
    <source>
        <dbReference type="ARBA" id="ARBA00006484"/>
    </source>
</evidence>
<dbReference type="Gene3D" id="3.40.50.720">
    <property type="entry name" value="NAD(P)-binding Rossmann-like Domain"/>
    <property type="match status" value="1"/>
</dbReference>
<comment type="caution">
    <text evidence="4">The sequence shown here is derived from an EMBL/GenBank/DDBJ whole genome shotgun (WGS) entry which is preliminary data.</text>
</comment>
<evidence type="ECO:0000256" key="3">
    <source>
        <dbReference type="SAM" id="MobiDB-lite"/>
    </source>
</evidence>
<proteinExistence type="inferred from homology"/>
<dbReference type="GO" id="GO:0016491">
    <property type="term" value="F:oxidoreductase activity"/>
    <property type="evidence" value="ECO:0007669"/>
    <property type="project" value="UniProtKB-KW"/>
</dbReference>
<reference evidence="4 5" key="1">
    <citation type="submission" date="2020-07" db="EMBL/GenBank/DDBJ databases">
        <title>Sequencing the genomes of 1000 actinobacteria strains.</title>
        <authorList>
            <person name="Klenk H.-P."/>
        </authorList>
    </citation>
    <scope>NUCLEOTIDE SEQUENCE [LARGE SCALE GENOMIC DNA]</scope>
    <source>
        <strain evidence="4 5">DSM 45975</strain>
    </source>
</reference>
<dbReference type="InterPro" id="IPR002347">
    <property type="entry name" value="SDR_fam"/>
</dbReference>
<dbReference type="PANTHER" id="PTHR44196">
    <property type="entry name" value="DEHYDROGENASE/REDUCTASE SDR FAMILY MEMBER 7B"/>
    <property type="match status" value="1"/>
</dbReference>
<feature type="compositionally biased region" description="Basic residues" evidence="3">
    <location>
        <begin position="253"/>
        <end position="264"/>
    </location>
</feature>
<dbReference type="PRINTS" id="PR00081">
    <property type="entry name" value="GDHRDH"/>
</dbReference>
<dbReference type="CDD" id="cd05233">
    <property type="entry name" value="SDR_c"/>
    <property type="match status" value="1"/>
</dbReference>
<accession>A0A839DR21</accession>
<keyword evidence="2" id="KW-0560">Oxidoreductase</keyword>
<dbReference type="PANTHER" id="PTHR44196:SF2">
    <property type="entry name" value="SHORT-CHAIN DEHYDROGENASE-RELATED"/>
    <property type="match status" value="1"/>
</dbReference>
<name>A0A839DR21_9PSEU</name>
<gene>
    <name evidence="4" type="ORF">FHX42_001293</name>
</gene>